<evidence type="ECO:0000256" key="2">
    <source>
        <dbReference type="ARBA" id="ARBA00022803"/>
    </source>
</evidence>
<dbReference type="PANTHER" id="PTHR44227">
    <property type="match status" value="1"/>
</dbReference>
<dbReference type="InterPro" id="IPR011990">
    <property type="entry name" value="TPR-like_helical_dom_sf"/>
</dbReference>
<dbReference type="Pfam" id="PF13432">
    <property type="entry name" value="TPR_16"/>
    <property type="match status" value="2"/>
</dbReference>
<evidence type="ECO:0000313" key="5">
    <source>
        <dbReference type="EMBL" id="NVO85809.1"/>
    </source>
</evidence>
<dbReference type="InterPro" id="IPR052346">
    <property type="entry name" value="O-mannosyl-transferase_TMTC"/>
</dbReference>
<dbReference type="SMART" id="SM00028">
    <property type="entry name" value="TPR"/>
    <property type="match status" value="4"/>
</dbReference>
<gene>
    <name evidence="5" type="ORF">HW556_13045</name>
</gene>
<comment type="caution">
    <text evidence="5">The sequence shown here is derived from an EMBL/GenBank/DDBJ whole genome shotgun (WGS) entry which is preliminary data.</text>
</comment>
<organism evidence="5 6">
    <name type="scientific">Hymenobacter terrestris</name>
    <dbReference type="NCBI Taxonomy" id="2748310"/>
    <lineage>
        <taxon>Bacteria</taxon>
        <taxon>Pseudomonadati</taxon>
        <taxon>Bacteroidota</taxon>
        <taxon>Cytophagia</taxon>
        <taxon>Cytophagales</taxon>
        <taxon>Hymenobacteraceae</taxon>
        <taxon>Hymenobacter</taxon>
    </lineage>
</organism>
<dbReference type="RefSeq" id="WP_176900534.1">
    <property type="nucleotide sequence ID" value="NZ_JABKAV010000042.1"/>
</dbReference>
<evidence type="ECO:0000256" key="3">
    <source>
        <dbReference type="PROSITE-ProRule" id="PRU00339"/>
    </source>
</evidence>
<evidence type="ECO:0000256" key="4">
    <source>
        <dbReference type="SAM" id="SignalP"/>
    </source>
</evidence>
<feature type="signal peptide" evidence="4">
    <location>
        <begin position="1"/>
        <end position="23"/>
    </location>
</feature>
<keyword evidence="2 3" id="KW-0802">TPR repeat</keyword>
<evidence type="ECO:0000256" key="1">
    <source>
        <dbReference type="ARBA" id="ARBA00022737"/>
    </source>
</evidence>
<dbReference type="Gene3D" id="1.25.40.10">
    <property type="entry name" value="Tetratricopeptide repeat domain"/>
    <property type="match status" value="1"/>
</dbReference>
<keyword evidence="4" id="KW-0732">Signal</keyword>
<name>A0ABX2Q5H8_9BACT</name>
<dbReference type="PANTHER" id="PTHR44227:SF3">
    <property type="entry name" value="PROTEIN O-MANNOSYL-TRANSFERASE TMTC4"/>
    <property type="match status" value="1"/>
</dbReference>
<accession>A0ABX2Q5H8</accession>
<feature type="chain" id="PRO_5045382614" description="Tetratricopeptide repeat protein" evidence="4">
    <location>
        <begin position="24"/>
        <end position="295"/>
    </location>
</feature>
<dbReference type="InterPro" id="IPR019734">
    <property type="entry name" value="TPR_rpt"/>
</dbReference>
<dbReference type="EMBL" id="JABKAV010000042">
    <property type="protein sequence ID" value="NVO85809.1"/>
    <property type="molecule type" value="Genomic_DNA"/>
</dbReference>
<dbReference type="PROSITE" id="PS50005">
    <property type="entry name" value="TPR"/>
    <property type="match status" value="1"/>
</dbReference>
<keyword evidence="1" id="KW-0677">Repeat</keyword>
<feature type="repeat" description="TPR" evidence="3">
    <location>
        <begin position="119"/>
        <end position="152"/>
    </location>
</feature>
<sequence length="295" mass="32759">MLPFFKQAVVAATVLLAAGPLAAQTATLPQLAAEKLCACIGEGTQPNSVATRLQQCLSQALTEAAVQQGSLEAIGTVEDIQNAGLKTRELATASCPPVRNAYVVQRTERFYAPSSVAAAQKEYDAGTALLEKQQYKQALPFFLKALKLDRQFVKAHDHAAICYRQLQDFKKTADYYAKSLAIFPEGELALLNMAVVQNRLEKPDEARAYFEKLRFFHPYNPEGYFGAGKMALVASDFPAALDNLFQAHRLYTQQESPYLADSNKLISLLYGAMKKNNQLDLFRSRAQQYNFEIKE</sequence>
<proteinExistence type="predicted"/>
<dbReference type="SUPFAM" id="SSF48452">
    <property type="entry name" value="TPR-like"/>
    <property type="match status" value="1"/>
</dbReference>
<keyword evidence="6" id="KW-1185">Reference proteome</keyword>
<evidence type="ECO:0000313" key="6">
    <source>
        <dbReference type="Proteomes" id="UP000626554"/>
    </source>
</evidence>
<reference evidence="5 6" key="1">
    <citation type="submission" date="2020-05" db="EMBL/GenBank/DDBJ databases">
        <title>Hymenobacter terrestris sp. nov. and Hymenobacter lapidiphilus sp. nov., isolated from regoliths in Antarctica.</title>
        <authorList>
            <person name="Sedlacek I."/>
            <person name="Pantucek R."/>
            <person name="Zeman M."/>
            <person name="Holochova P."/>
            <person name="Kralova S."/>
            <person name="Stankova E."/>
            <person name="Sedo O."/>
            <person name="Micenkova L."/>
            <person name="Svec P."/>
            <person name="Gupta V."/>
            <person name="Sood U."/>
            <person name="Korpole U.S."/>
            <person name="Lal R."/>
        </authorList>
    </citation>
    <scope>NUCLEOTIDE SEQUENCE [LARGE SCALE GENOMIC DNA]</scope>
    <source>
        <strain evidence="5 6">P5252</strain>
    </source>
</reference>
<dbReference type="Proteomes" id="UP000626554">
    <property type="component" value="Unassembled WGS sequence"/>
</dbReference>
<protein>
    <recommendedName>
        <fullName evidence="7">Tetratricopeptide repeat protein</fullName>
    </recommendedName>
</protein>
<evidence type="ECO:0008006" key="7">
    <source>
        <dbReference type="Google" id="ProtNLM"/>
    </source>
</evidence>